<evidence type="ECO:0000313" key="3">
    <source>
        <dbReference type="Proteomes" id="UP001155182"/>
    </source>
</evidence>
<feature type="region of interest" description="Disordered" evidence="1">
    <location>
        <begin position="69"/>
        <end position="101"/>
    </location>
</feature>
<dbReference type="AlphaFoldDB" id="A0A9X2F221"/>
<evidence type="ECO:0000313" key="2">
    <source>
        <dbReference type="EMBL" id="MCO4293234.1"/>
    </source>
</evidence>
<protein>
    <submittedName>
        <fullName evidence="2">Uncharacterized protein</fullName>
    </submittedName>
</protein>
<accession>A0A9X2F221</accession>
<dbReference type="Proteomes" id="UP001155182">
    <property type="component" value="Unassembled WGS sequence"/>
</dbReference>
<dbReference type="RefSeq" id="WP_252587737.1">
    <property type="nucleotide sequence ID" value="NZ_JAMWYS010000034.1"/>
</dbReference>
<dbReference type="EMBL" id="JAMWYS010000034">
    <property type="protein sequence ID" value="MCO4293234.1"/>
    <property type="molecule type" value="Genomic_DNA"/>
</dbReference>
<proteinExistence type="predicted"/>
<organism evidence="2 3">
    <name type="scientific">Solitalea agri</name>
    <dbReference type="NCBI Taxonomy" id="2953739"/>
    <lineage>
        <taxon>Bacteria</taxon>
        <taxon>Pseudomonadati</taxon>
        <taxon>Bacteroidota</taxon>
        <taxon>Sphingobacteriia</taxon>
        <taxon>Sphingobacteriales</taxon>
        <taxon>Sphingobacteriaceae</taxon>
        <taxon>Solitalea</taxon>
    </lineage>
</organism>
<gene>
    <name evidence="2" type="ORF">NF867_10195</name>
</gene>
<keyword evidence="3" id="KW-1185">Reference proteome</keyword>
<feature type="compositionally biased region" description="Polar residues" evidence="1">
    <location>
        <begin position="75"/>
        <end position="88"/>
    </location>
</feature>
<sequence>MTFEEFFTKKKIDLDALKAVKPSLYNEFKNHYEQMSEKSFDHSKKFWFNNLRAEFPLKEQPKASIVKSADIEEAPSTTTNDTAKSSSGYKPLFRKKIDPST</sequence>
<evidence type="ECO:0000256" key="1">
    <source>
        <dbReference type="SAM" id="MobiDB-lite"/>
    </source>
</evidence>
<comment type="caution">
    <text evidence="2">The sequence shown here is derived from an EMBL/GenBank/DDBJ whole genome shotgun (WGS) entry which is preliminary data.</text>
</comment>
<name>A0A9X2F221_9SPHI</name>
<reference evidence="2" key="1">
    <citation type="submission" date="2022-06" db="EMBL/GenBank/DDBJ databases">
        <title>Solitalea sp. MAHUQ-68 isolated from rhizospheric soil.</title>
        <authorList>
            <person name="Huq M.A."/>
        </authorList>
    </citation>
    <scope>NUCLEOTIDE SEQUENCE</scope>
    <source>
        <strain evidence="2">MAHUQ-68</strain>
    </source>
</reference>